<evidence type="ECO:0000256" key="9">
    <source>
        <dbReference type="SAM" id="MobiDB-lite"/>
    </source>
</evidence>
<feature type="region of interest" description="Disordered" evidence="9">
    <location>
        <begin position="504"/>
        <end position="552"/>
    </location>
</feature>
<evidence type="ECO:0000259" key="10">
    <source>
        <dbReference type="PROSITE" id="PS51821"/>
    </source>
</evidence>
<evidence type="ECO:0000256" key="2">
    <source>
        <dbReference type="ARBA" id="ARBA00004496"/>
    </source>
</evidence>
<dbReference type="InterPro" id="IPR038491">
    <property type="entry name" value="Velvet_dom_sf"/>
</dbReference>
<dbReference type="PANTHER" id="PTHR33572">
    <property type="entry name" value="SPORE DEVELOPMENT REGULATOR VOSA"/>
    <property type="match status" value="1"/>
</dbReference>
<dbReference type="InterPro" id="IPR037525">
    <property type="entry name" value="Velvet_dom"/>
</dbReference>
<feature type="compositionally biased region" description="Pro residues" evidence="9">
    <location>
        <begin position="373"/>
        <end position="384"/>
    </location>
</feature>
<keyword evidence="3" id="KW-0963">Cytoplasm</keyword>
<dbReference type="InterPro" id="IPR021740">
    <property type="entry name" value="Velvet"/>
</dbReference>
<feature type="region of interest" description="Disordered" evidence="9">
    <location>
        <begin position="560"/>
        <end position="579"/>
    </location>
</feature>
<name>A0ABP0DBT9_9PEZI</name>
<gene>
    <name evidence="11" type="ORF">SEPCBS119000_001367</name>
</gene>
<comment type="subcellular location">
    <subcellularLocation>
        <location evidence="2">Cytoplasm</location>
    </subcellularLocation>
    <subcellularLocation>
        <location evidence="1">Nucleus</location>
    </subcellularLocation>
</comment>
<feature type="domain" description="Velvet" evidence="10">
    <location>
        <begin position="24"/>
        <end position="221"/>
    </location>
</feature>
<dbReference type="PANTHER" id="PTHR33572:SF14">
    <property type="entry name" value="DEVELOPMENTAL AND SECONDARY METABOLISM REGULATOR VEA"/>
    <property type="match status" value="1"/>
</dbReference>
<dbReference type="Gene3D" id="2.60.40.3960">
    <property type="entry name" value="Velvet domain"/>
    <property type="match status" value="1"/>
</dbReference>
<comment type="caution">
    <text evidence="11">The sequence shown here is derived from an EMBL/GenBank/DDBJ whole genome shotgun (WGS) entry which is preliminary data.</text>
</comment>
<accession>A0ABP0DBT9</accession>
<reference evidence="11 12" key="1">
    <citation type="submission" date="2024-01" db="EMBL/GenBank/DDBJ databases">
        <authorList>
            <person name="Allen C."/>
            <person name="Tagirdzhanova G."/>
        </authorList>
    </citation>
    <scope>NUCLEOTIDE SEQUENCE [LARGE SCALE GENOMIC DNA]</scope>
    <source>
        <strain evidence="11 12">CBS 119000</strain>
    </source>
</reference>
<sequence length="606" mass="66317">MVDATSIAVGGAEPVVMSRMTRGGSCLWYQLEVIQQPERARACGAGPKSSADRRPVDPPPVVQLRIFEGSAFDQAKDITFNYNANFFLFATLEHARVLAHGRVQTPSAASPPVLTGLPVSGMAYLDRPKEAGYFLFPDLSVRHEGRYRLTFNLYEQTKDFADLDKDTYENSATHTAESFDWRMEVKSNDFMVYSAKRFPGLTESTALSRTVAEQGCRVRIRRDVRMRRREGKSSTAAPVPGNSDPHADGEYARRHRTQTPEVVADYRARSRSTDGAVGTQFAHDAAHPQRRPSVSDYQDSAARSAQNAHHVPSPQTDFSMPASFSANPGNPGGGPVSTYAHLRYIGNQTDSFAQPAPPSAMPPAPMTCCAPPHSYPQPPQPPLSHAPHRPQPSFSTPSPAPPNVAPSMQPSHPPYSDRPTSLNYAVGPHPAPAPAPPPKRESFSSTSDHHRRMSSNYVLPAAIEPAVDQCSNPRSVPATTAPAETKNFKLPSLSEMMGFQSDNQLAVDSKLTPSNSEQAPSLSRLLLPNTAPHQPPAPAPSGPTQFKKRSYGQYTTMDYPLEASDTSTPVKNHARQIDPPREFERGKLWWKRADGTLSTARGEHFR</sequence>
<evidence type="ECO:0000256" key="6">
    <source>
        <dbReference type="ARBA" id="ARBA00023163"/>
    </source>
</evidence>
<protein>
    <recommendedName>
        <fullName evidence="10">Velvet domain-containing protein</fullName>
    </recommendedName>
</protein>
<evidence type="ECO:0000256" key="1">
    <source>
        <dbReference type="ARBA" id="ARBA00004123"/>
    </source>
</evidence>
<comment type="similarity">
    <text evidence="8">Belongs to the velvet family. VeA subfamily.</text>
</comment>
<feature type="compositionally biased region" description="Polar residues" evidence="9">
    <location>
        <begin position="504"/>
        <end position="521"/>
    </location>
</feature>
<evidence type="ECO:0000313" key="12">
    <source>
        <dbReference type="Proteomes" id="UP001642502"/>
    </source>
</evidence>
<evidence type="ECO:0000313" key="11">
    <source>
        <dbReference type="EMBL" id="CAK7265153.1"/>
    </source>
</evidence>
<feature type="compositionally biased region" description="Polar residues" evidence="9">
    <location>
        <begin position="295"/>
        <end position="328"/>
    </location>
</feature>
<keyword evidence="6" id="KW-0804">Transcription</keyword>
<evidence type="ECO:0000256" key="7">
    <source>
        <dbReference type="ARBA" id="ARBA00023242"/>
    </source>
</evidence>
<keyword evidence="4" id="KW-0749">Sporulation</keyword>
<evidence type="ECO:0000256" key="3">
    <source>
        <dbReference type="ARBA" id="ARBA00022490"/>
    </source>
</evidence>
<evidence type="ECO:0000256" key="5">
    <source>
        <dbReference type="ARBA" id="ARBA00023015"/>
    </source>
</evidence>
<keyword evidence="5" id="KW-0805">Transcription regulation</keyword>
<keyword evidence="12" id="KW-1185">Reference proteome</keyword>
<evidence type="ECO:0000256" key="4">
    <source>
        <dbReference type="ARBA" id="ARBA00022969"/>
    </source>
</evidence>
<dbReference type="Pfam" id="PF11754">
    <property type="entry name" value="Velvet"/>
    <property type="match status" value="2"/>
</dbReference>
<feature type="compositionally biased region" description="Pro residues" evidence="9">
    <location>
        <begin position="355"/>
        <end position="365"/>
    </location>
</feature>
<organism evidence="11 12">
    <name type="scientific">Sporothrix epigloea</name>
    <dbReference type="NCBI Taxonomy" id="1892477"/>
    <lineage>
        <taxon>Eukaryota</taxon>
        <taxon>Fungi</taxon>
        <taxon>Dikarya</taxon>
        <taxon>Ascomycota</taxon>
        <taxon>Pezizomycotina</taxon>
        <taxon>Sordariomycetes</taxon>
        <taxon>Sordariomycetidae</taxon>
        <taxon>Ophiostomatales</taxon>
        <taxon>Ophiostomataceae</taxon>
        <taxon>Sporothrix</taxon>
    </lineage>
</organism>
<feature type="region of interest" description="Disordered" evidence="9">
    <location>
        <begin position="223"/>
        <end position="460"/>
    </location>
</feature>
<evidence type="ECO:0000256" key="8">
    <source>
        <dbReference type="ARBA" id="ARBA00038005"/>
    </source>
</evidence>
<dbReference type="EMBL" id="CAWUON010000010">
    <property type="protein sequence ID" value="CAK7265153.1"/>
    <property type="molecule type" value="Genomic_DNA"/>
</dbReference>
<dbReference type="PROSITE" id="PS51821">
    <property type="entry name" value="VELVET"/>
    <property type="match status" value="1"/>
</dbReference>
<proteinExistence type="inferred from homology"/>
<keyword evidence="7" id="KW-0539">Nucleus</keyword>
<dbReference type="Proteomes" id="UP001642502">
    <property type="component" value="Unassembled WGS sequence"/>
</dbReference>